<evidence type="ECO:0000313" key="8">
    <source>
        <dbReference type="Proteomes" id="UP000824005"/>
    </source>
</evidence>
<dbReference type="EMBL" id="DXDC01000191">
    <property type="protein sequence ID" value="HIY65921.1"/>
    <property type="molecule type" value="Genomic_DNA"/>
</dbReference>
<keyword evidence="4 6" id="KW-1133">Transmembrane helix</keyword>
<proteinExistence type="predicted"/>
<reference evidence="7" key="2">
    <citation type="submission" date="2021-04" db="EMBL/GenBank/DDBJ databases">
        <authorList>
            <person name="Gilroy R."/>
        </authorList>
    </citation>
    <scope>NUCLEOTIDE SEQUENCE</scope>
    <source>
        <strain evidence="7">ChiGjej1B1-98</strain>
    </source>
</reference>
<comment type="subcellular location">
    <subcellularLocation>
        <location evidence="1">Membrane</location>
        <topology evidence="1">Multi-pass membrane protein</topology>
    </subcellularLocation>
</comment>
<sequence length="241" mass="25654">MPFFAAMLYSIPMLTSIDIVSASVALGIWLLLFFCAGIGPRTIVRRTWPLLLAAPLSGISMLLYAKPGGEAYFSWWLINVTDNSIELATAIVVRVLAIGIPTLVALVGVDPTRLADSLAQVVKLPSRFVLGALAGTRLFSVLADDWRSLSGARRARGLGDHGAARRWFTMAFALLVAAIRRGSLLATAMEARAFGAGERTWARPSTVSWRDWVVVAVALGIAAAAIGIAVATGSYRLVGSQ</sequence>
<dbReference type="GO" id="GO:0005886">
    <property type="term" value="C:plasma membrane"/>
    <property type="evidence" value="ECO:0007669"/>
    <property type="project" value="UniProtKB-ARBA"/>
</dbReference>
<accession>A0A9D1YXV1</accession>
<protein>
    <submittedName>
        <fullName evidence="7">Energy-coupling factor transporter transmembrane protein EcfT</fullName>
    </submittedName>
</protein>
<evidence type="ECO:0000256" key="6">
    <source>
        <dbReference type="SAM" id="Phobius"/>
    </source>
</evidence>
<evidence type="ECO:0000313" key="7">
    <source>
        <dbReference type="EMBL" id="HIY65921.1"/>
    </source>
</evidence>
<dbReference type="CDD" id="cd16914">
    <property type="entry name" value="EcfT"/>
    <property type="match status" value="1"/>
</dbReference>
<feature type="transmembrane region" description="Helical" evidence="6">
    <location>
        <begin position="212"/>
        <end position="235"/>
    </location>
</feature>
<gene>
    <name evidence="7" type="ORF">H9830_06555</name>
</gene>
<name>A0A9D1YXV1_9MICO</name>
<dbReference type="Proteomes" id="UP000824005">
    <property type="component" value="Unassembled WGS sequence"/>
</dbReference>
<feature type="transmembrane region" description="Helical" evidence="6">
    <location>
        <begin position="85"/>
        <end position="109"/>
    </location>
</feature>
<dbReference type="PANTHER" id="PTHR34857">
    <property type="entry name" value="SLL0384 PROTEIN"/>
    <property type="match status" value="1"/>
</dbReference>
<evidence type="ECO:0000256" key="3">
    <source>
        <dbReference type="ARBA" id="ARBA00022692"/>
    </source>
</evidence>
<evidence type="ECO:0000256" key="1">
    <source>
        <dbReference type="ARBA" id="ARBA00004141"/>
    </source>
</evidence>
<keyword evidence="3 6" id="KW-0812">Transmembrane</keyword>
<evidence type="ECO:0000256" key="2">
    <source>
        <dbReference type="ARBA" id="ARBA00022475"/>
    </source>
</evidence>
<dbReference type="AlphaFoldDB" id="A0A9D1YXV1"/>
<dbReference type="InterPro" id="IPR003339">
    <property type="entry name" value="ABC/ECF_trnsptr_transmembrane"/>
</dbReference>
<evidence type="ECO:0000256" key="4">
    <source>
        <dbReference type="ARBA" id="ARBA00022989"/>
    </source>
</evidence>
<comment type="caution">
    <text evidence="7">The sequence shown here is derived from an EMBL/GenBank/DDBJ whole genome shotgun (WGS) entry which is preliminary data.</text>
</comment>
<dbReference type="InterPro" id="IPR051611">
    <property type="entry name" value="ECF_transporter_component"/>
</dbReference>
<organism evidence="7 8">
    <name type="scientific">Candidatus Agrococcus pullicola</name>
    <dbReference type="NCBI Taxonomy" id="2838429"/>
    <lineage>
        <taxon>Bacteria</taxon>
        <taxon>Bacillati</taxon>
        <taxon>Actinomycetota</taxon>
        <taxon>Actinomycetes</taxon>
        <taxon>Micrococcales</taxon>
        <taxon>Microbacteriaceae</taxon>
        <taxon>Agrococcus</taxon>
    </lineage>
</organism>
<keyword evidence="2" id="KW-1003">Cell membrane</keyword>
<feature type="transmembrane region" description="Helical" evidence="6">
    <location>
        <begin position="47"/>
        <end position="65"/>
    </location>
</feature>
<dbReference type="Pfam" id="PF02361">
    <property type="entry name" value="CbiQ"/>
    <property type="match status" value="1"/>
</dbReference>
<evidence type="ECO:0000256" key="5">
    <source>
        <dbReference type="ARBA" id="ARBA00023136"/>
    </source>
</evidence>
<feature type="transmembrane region" description="Helical" evidence="6">
    <location>
        <begin position="6"/>
        <end position="35"/>
    </location>
</feature>
<reference evidence="7" key="1">
    <citation type="journal article" date="2021" name="PeerJ">
        <title>Extensive microbial diversity within the chicken gut microbiome revealed by metagenomics and culture.</title>
        <authorList>
            <person name="Gilroy R."/>
            <person name="Ravi A."/>
            <person name="Getino M."/>
            <person name="Pursley I."/>
            <person name="Horton D.L."/>
            <person name="Alikhan N.F."/>
            <person name="Baker D."/>
            <person name="Gharbi K."/>
            <person name="Hall N."/>
            <person name="Watson M."/>
            <person name="Adriaenssens E.M."/>
            <person name="Foster-Nyarko E."/>
            <person name="Jarju S."/>
            <person name="Secka A."/>
            <person name="Antonio M."/>
            <person name="Oren A."/>
            <person name="Chaudhuri R.R."/>
            <person name="La Ragione R."/>
            <person name="Hildebrand F."/>
            <person name="Pallen M.J."/>
        </authorList>
    </citation>
    <scope>NUCLEOTIDE SEQUENCE</scope>
    <source>
        <strain evidence="7">ChiGjej1B1-98</strain>
    </source>
</reference>
<dbReference type="PANTHER" id="PTHR34857:SF2">
    <property type="entry name" value="SLL0384 PROTEIN"/>
    <property type="match status" value="1"/>
</dbReference>
<keyword evidence="5 6" id="KW-0472">Membrane</keyword>